<accession>A0A9P1DTC2</accession>
<dbReference type="EMBL" id="CAMXCT030006556">
    <property type="protein sequence ID" value="CAL4803203.1"/>
    <property type="molecule type" value="Genomic_DNA"/>
</dbReference>
<keyword evidence="3" id="KW-1185">Reference proteome</keyword>
<dbReference type="EMBL" id="CAMXCT020006556">
    <property type="protein sequence ID" value="CAL1169266.1"/>
    <property type="molecule type" value="Genomic_DNA"/>
</dbReference>
<dbReference type="Proteomes" id="UP001152797">
    <property type="component" value="Unassembled WGS sequence"/>
</dbReference>
<evidence type="ECO:0000313" key="3">
    <source>
        <dbReference type="Proteomes" id="UP001152797"/>
    </source>
</evidence>
<evidence type="ECO:0000313" key="1">
    <source>
        <dbReference type="EMBL" id="CAI4015891.1"/>
    </source>
</evidence>
<organism evidence="1">
    <name type="scientific">Cladocopium goreaui</name>
    <dbReference type="NCBI Taxonomy" id="2562237"/>
    <lineage>
        <taxon>Eukaryota</taxon>
        <taxon>Sar</taxon>
        <taxon>Alveolata</taxon>
        <taxon>Dinophyceae</taxon>
        <taxon>Suessiales</taxon>
        <taxon>Symbiodiniaceae</taxon>
        <taxon>Cladocopium</taxon>
    </lineage>
</organism>
<evidence type="ECO:0000313" key="2">
    <source>
        <dbReference type="EMBL" id="CAL4803203.1"/>
    </source>
</evidence>
<reference evidence="2 3" key="2">
    <citation type="submission" date="2024-05" db="EMBL/GenBank/DDBJ databases">
        <authorList>
            <person name="Chen Y."/>
            <person name="Shah S."/>
            <person name="Dougan E. K."/>
            <person name="Thang M."/>
            <person name="Chan C."/>
        </authorList>
    </citation>
    <scope>NUCLEOTIDE SEQUENCE [LARGE SCALE GENOMIC DNA]</scope>
</reference>
<dbReference type="AlphaFoldDB" id="A0A9P1DTC2"/>
<proteinExistence type="predicted"/>
<reference evidence="1" key="1">
    <citation type="submission" date="2022-10" db="EMBL/GenBank/DDBJ databases">
        <authorList>
            <person name="Chen Y."/>
            <person name="Dougan E. K."/>
            <person name="Chan C."/>
            <person name="Rhodes N."/>
            <person name="Thang M."/>
        </authorList>
    </citation>
    <scope>NUCLEOTIDE SEQUENCE</scope>
</reference>
<name>A0A9P1DTC2_9DINO</name>
<protein>
    <submittedName>
        <fullName evidence="1">Uncharacterized protein</fullName>
    </submittedName>
</protein>
<sequence length="271" mass="31276">MSTCATDDAICYCSRCINSPDSPLPRFARWKWERCRCIPRCVVCEECCRKPCPCCGAMEDGQLVELDDNVTFPGSSTFVSDITDESPLAGKLWNILCRATEGLSTGDLQKACGLSSANDLIALLSRWERNEIIIGRPVPNRDGKGVTMLWWLLSERHRPSTYQYEEIVEKENRKFLWGQLTGLVRISAELVLSHTRKVEFLRQWDKIKPELKIRLEAIDWPRDPRDYPCYLLFSEDLASELKMCLEAIDWSAQAKTRFWVQWSEIKLGRIM</sequence>
<dbReference type="EMBL" id="CAMXCT010006556">
    <property type="protein sequence ID" value="CAI4015891.1"/>
    <property type="molecule type" value="Genomic_DNA"/>
</dbReference>
<gene>
    <name evidence="1" type="ORF">C1SCF055_LOCUS40692</name>
</gene>
<comment type="caution">
    <text evidence="1">The sequence shown here is derived from an EMBL/GenBank/DDBJ whole genome shotgun (WGS) entry which is preliminary data.</text>
</comment>